<sequence length="790" mass="87826">MLNETRPQGYNRRRQRSRRKKSAVTIESIHPGRAPLGVCRPSRSISPPTLSRDRATSSEWFSKTSENSISGQSSNPVYMRFSDTLPSESTEQAEYNRNIPFLSINSLGELFGEGKWVEPRAKGMTIRGASSSDADPNAPANAVSFDMSRGCYELAGFDELASSQPVALSDLCIRARPRYKGNRHRKPLLHEHEGTIDENNSAMGSFTDSLSKPRSRLSALHQLKNGVCNLSGNQKEQRATTSLVYHEIAVQETQKNEIGEQESHESVSTCYRKNPLSYSTIHDGTHSYTLRHRYESMSASTFVTSDYYVTSQMDQPADTPRATDESASFGSAQLDSRHHIMPSGKKYPQESPLNLYRASFDHPSDRSPYESLQVQRAQAYLSSVPSILQQSVPENQDFDYCPVKQTSVQEAVVNQHPTEENMVRVEAKPASTKLPLPSPNLPYIKHPDQEGKLFEEYSNPTTPNPLKHTERCSSELNSAALLCLVQESGSGNQQTYIPDPFFEDNDANRTSYRKGNDGSMGLAALDCGSTELKARPTPAHQTNSNNAVLKNAYERVMMKELREGSSSIEKADGPRQEETFENGVLPGPRCQPTPGPPKRGPLDMGTSTWYLTKYTTMVESKCGSTDTWFHVDGRGEGGLRQQIECVSSRYAQVKHNLGGSDPTHASQMTNLLGNVITNLYSYVSGNRKDQAANFADFGNVSDCYCEPSLGGRRSYFERDPSSMERWGAPGGRVTIELDTTGNEARNFADMVDRTRGVCADICKETKQQVKEYEKGQEMEGKNEKESDTDD</sequence>
<feature type="region of interest" description="Disordered" evidence="1">
    <location>
        <begin position="769"/>
        <end position="790"/>
    </location>
</feature>
<dbReference type="OrthoDB" id="10251048at2759"/>
<dbReference type="Proteomes" id="UP000234585">
    <property type="component" value="Unassembled WGS sequence"/>
</dbReference>
<accession>A0A2I2FJT5</accession>
<evidence type="ECO:0000313" key="2">
    <source>
        <dbReference type="EMBL" id="PLB40895.1"/>
    </source>
</evidence>
<evidence type="ECO:0000313" key="3">
    <source>
        <dbReference type="Proteomes" id="UP000234585"/>
    </source>
</evidence>
<feature type="compositionally biased region" description="Basic residues" evidence="1">
    <location>
        <begin position="11"/>
        <end position="22"/>
    </location>
</feature>
<reference evidence="2 3" key="1">
    <citation type="submission" date="2017-12" db="EMBL/GenBank/DDBJ databases">
        <authorList>
            <consortium name="DOE Joint Genome Institute"/>
            <person name="Haridas S."/>
            <person name="Kjaerbolling I."/>
            <person name="Vesth T.C."/>
            <person name="Frisvad J.C."/>
            <person name="Nybo J.L."/>
            <person name="Theobald S."/>
            <person name="Kuo A."/>
            <person name="Bowyer P."/>
            <person name="Matsuda Y."/>
            <person name="Mondo S."/>
            <person name="Lyhne E.K."/>
            <person name="Kogle M.E."/>
            <person name="Clum A."/>
            <person name="Lipzen A."/>
            <person name="Salamov A."/>
            <person name="Ngan C.Y."/>
            <person name="Daum C."/>
            <person name="Chiniquy J."/>
            <person name="Barry K."/>
            <person name="LaButti K."/>
            <person name="Simmons B.A."/>
            <person name="Magnuson J.K."/>
            <person name="Mortensen U.H."/>
            <person name="Larsen T.O."/>
            <person name="Grigoriev I.V."/>
            <person name="Baker S.E."/>
            <person name="Andersen M.R."/>
            <person name="Nordberg H.P."/>
            <person name="Cantor M.N."/>
            <person name="Hua S.X."/>
        </authorList>
    </citation>
    <scope>NUCLEOTIDE SEQUENCE [LARGE SCALE GENOMIC DNA]</scope>
    <source>
        <strain evidence="2 3">CBS 102.13</strain>
    </source>
</reference>
<organism evidence="2 3">
    <name type="scientific">Aspergillus candidus</name>
    <dbReference type="NCBI Taxonomy" id="41067"/>
    <lineage>
        <taxon>Eukaryota</taxon>
        <taxon>Fungi</taxon>
        <taxon>Dikarya</taxon>
        <taxon>Ascomycota</taxon>
        <taxon>Pezizomycotina</taxon>
        <taxon>Eurotiomycetes</taxon>
        <taxon>Eurotiomycetidae</taxon>
        <taxon>Eurotiales</taxon>
        <taxon>Aspergillaceae</taxon>
        <taxon>Aspergillus</taxon>
        <taxon>Aspergillus subgen. Circumdati</taxon>
    </lineage>
</organism>
<proteinExistence type="predicted"/>
<feature type="region of interest" description="Disordered" evidence="1">
    <location>
        <begin position="565"/>
        <end position="604"/>
    </location>
</feature>
<dbReference type="EMBL" id="KZ559122">
    <property type="protein sequence ID" value="PLB40895.1"/>
    <property type="molecule type" value="Genomic_DNA"/>
</dbReference>
<dbReference type="STRING" id="41067.A0A2I2FJT5"/>
<keyword evidence="3" id="KW-1185">Reference proteome</keyword>
<dbReference type="GeneID" id="36521970"/>
<dbReference type="AlphaFoldDB" id="A0A2I2FJT5"/>
<dbReference type="RefSeq" id="XP_024674907.1">
    <property type="nucleotide sequence ID" value="XM_024814810.1"/>
</dbReference>
<feature type="compositionally biased region" description="Basic and acidic residues" evidence="1">
    <location>
        <begin position="565"/>
        <end position="578"/>
    </location>
</feature>
<gene>
    <name evidence="2" type="ORF">BDW47DRAFT_115548</name>
</gene>
<feature type="compositionally biased region" description="Polar residues" evidence="1">
    <location>
        <begin position="57"/>
        <end position="75"/>
    </location>
</feature>
<protein>
    <submittedName>
        <fullName evidence="2">Uncharacterized protein</fullName>
    </submittedName>
</protein>
<name>A0A2I2FJT5_ASPCN</name>
<feature type="region of interest" description="Disordered" evidence="1">
    <location>
        <begin position="1"/>
        <end position="75"/>
    </location>
</feature>
<feature type="compositionally biased region" description="Pro residues" evidence="1">
    <location>
        <begin position="589"/>
        <end position="599"/>
    </location>
</feature>
<evidence type="ECO:0000256" key="1">
    <source>
        <dbReference type="SAM" id="MobiDB-lite"/>
    </source>
</evidence>